<organism evidence="2">
    <name type="scientific">Singulisphaera sp. Ch08</name>
    <dbReference type="NCBI Taxonomy" id="3120278"/>
    <lineage>
        <taxon>Bacteria</taxon>
        <taxon>Pseudomonadati</taxon>
        <taxon>Planctomycetota</taxon>
        <taxon>Planctomycetia</taxon>
        <taxon>Isosphaerales</taxon>
        <taxon>Isosphaeraceae</taxon>
        <taxon>Singulisphaera</taxon>
    </lineage>
</organism>
<dbReference type="EMBL" id="CP155447">
    <property type="protein sequence ID" value="XBH06273.1"/>
    <property type="molecule type" value="Genomic_DNA"/>
</dbReference>
<gene>
    <name evidence="2" type="ORF">V5E97_09610</name>
</gene>
<reference evidence="2" key="1">
    <citation type="submission" date="2024-05" db="EMBL/GenBank/DDBJ databases">
        <title>Planctomycetes of the genus Singulisphaera possess chitinolytic capabilities.</title>
        <authorList>
            <person name="Ivanova A."/>
        </authorList>
    </citation>
    <scope>NUCLEOTIDE SEQUENCE</scope>
    <source>
        <strain evidence="2">Ch08T</strain>
    </source>
</reference>
<protein>
    <submittedName>
        <fullName evidence="2">Uncharacterized protein</fullName>
    </submittedName>
</protein>
<proteinExistence type="predicted"/>
<dbReference type="AlphaFoldDB" id="A0AAU7CMJ0"/>
<dbReference type="RefSeq" id="WP_406699123.1">
    <property type="nucleotide sequence ID" value="NZ_CP155447.1"/>
</dbReference>
<feature type="region of interest" description="Disordered" evidence="1">
    <location>
        <begin position="1"/>
        <end position="23"/>
    </location>
</feature>
<evidence type="ECO:0000313" key="2">
    <source>
        <dbReference type="EMBL" id="XBH06273.1"/>
    </source>
</evidence>
<evidence type="ECO:0000256" key="1">
    <source>
        <dbReference type="SAM" id="MobiDB-lite"/>
    </source>
</evidence>
<sequence>MISGRWSGPWDANPPARLGPRDEPNSWNITLCRVPIGHAVLRLGGQFVRP</sequence>
<name>A0AAU7CMJ0_9BACT</name>
<accession>A0AAU7CMJ0</accession>